<dbReference type="Proteomes" id="UP000548582">
    <property type="component" value="Unassembled WGS sequence"/>
</dbReference>
<dbReference type="RefSeq" id="WP_170053311.1">
    <property type="nucleotide sequence ID" value="NZ_JABBKX010000002.1"/>
</dbReference>
<keyword evidence="2" id="KW-1185">Reference proteome</keyword>
<reference evidence="1 2" key="1">
    <citation type="submission" date="2020-03" db="EMBL/GenBank/DDBJ databases">
        <authorList>
            <person name="Sun Q."/>
        </authorList>
    </citation>
    <scope>NUCLEOTIDE SEQUENCE [LARGE SCALE GENOMIC DNA]</scope>
    <source>
        <strain evidence="1 2">JC162</strain>
    </source>
</reference>
<organism evidence="1 2">
    <name type="scientific">Neoroseomonas marina</name>
    <dbReference type="NCBI Taxonomy" id="1232220"/>
    <lineage>
        <taxon>Bacteria</taxon>
        <taxon>Pseudomonadati</taxon>
        <taxon>Pseudomonadota</taxon>
        <taxon>Alphaproteobacteria</taxon>
        <taxon>Acetobacterales</taxon>
        <taxon>Acetobacteraceae</taxon>
        <taxon>Neoroseomonas</taxon>
    </lineage>
</organism>
<evidence type="ECO:0000313" key="1">
    <source>
        <dbReference type="EMBL" id="NMJ41072.1"/>
    </source>
</evidence>
<name>A0A848EA97_9PROT</name>
<proteinExistence type="predicted"/>
<dbReference type="AlphaFoldDB" id="A0A848EA97"/>
<sequence length="194" mass="20382">MTLGILLLLGGGAFLVLAFRRLRAARDPGWVRAETTRLRIDPMPGQDTPRLALWRGDRVAFGPVPVAWDPPEAMAALPAPVTGSGTYRVMGAVDLRGEDAFGAGDARLAQTLRTALGTGALILMPDGGDRPVLLHGTGRAARASAGGIGIEQAQLDGLLAAVGDPAGLRVEVVRRRVQRAGWGGAQGQRRRARQ</sequence>
<gene>
    <name evidence="1" type="ORF">GWK16_07465</name>
</gene>
<comment type="caution">
    <text evidence="1">The sequence shown here is derived from an EMBL/GenBank/DDBJ whole genome shotgun (WGS) entry which is preliminary data.</text>
</comment>
<protein>
    <submittedName>
        <fullName evidence="1">Uncharacterized protein</fullName>
    </submittedName>
</protein>
<dbReference type="EMBL" id="JABBKX010000002">
    <property type="protein sequence ID" value="NMJ41072.1"/>
    <property type="molecule type" value="Genomic_DNA"/>
</dbReference>
<accession>A0A848EA97</accession>
<evidence type="ECO:0000313" key="2">
    <source>
        <dbReference type="Proteomes" id="UP000548582"/>
    </source>
</evidence>